<dbReference type="InterPro" id="IPR002156">
    <property type="entry name" value="RNaseH_domain"/>
</dbReference>
<evidence type="ECO:0008006" key="5">
    <source>
        <dbReference type="Google" id="ProtNLM"/>
    </source>
</evidence>
<dbReference type="GO" id="GO:0004523">
    <property type="term" value="F:RNA-DNA hybrid ribonuclease activity"/>
    <property type="evidence" value="ECO:0007669"/>
    <property type="project" value="InterPro"/>
</dbReference>
<feature type="domain" description="Reverse transcriptase zinc-binding" evidence="2">
    <location>
        <begin position="2"/>
        <end position="90"/>
    </location>
</feature>
<evidence type="ECO:0000259" key="2">
    <source>
        <dbReference type="Pfam" id="PF13966"/>
    </source>
</evidence>
<dbReference type="GO" id="GO:0003676">
    <property type="term" value="F:nucleic acid binding"/>
    <property type="evidence" value="ECO:0007669"/>
    <property type="project" value="InterPro"/>
</dbReference>
<dbReference type="InterPro" id="IPR026960">
    <property type="entry name" value="RVT-Znf"/>
</dbReference>
<dbReference type="OrthoDB" id="1001543at2759"/>
<comment type="caution">
    <text evidence="3">The sequence shown here is derived from an EMBL/GenBank/DDBJ whole genome shotgun (WGS) entry which is preliminary data.</text>
</comment>
<keyword evidence="4" id="KW-1185">Reference proteome</keyword>
<dbReference type="Pfam" id="PF13966">
    <property type="entry name" value="zf-RVT"/>
    <property type="match status" value="1"/>
</dbReference>
<organism evidence="3 4">
    <name type="scientific">Gossypium gossypioides</name>
    <name type="common">Mexican cotton</name>
    <name type="synonym">Selera gossypioides</name>
    <dbReference type="NCBI Taxonomy" id="34282"/>
    <lineage>
        <taxon>Eukaryota</taxon>
        <taxon>Viridiplantae</taxon>
        <taxon>Streptophyta</taxon>
        <taxon>Embryophyta</taxon>
        <taxon>Tracheophyta</taxon>
        <taxon>Spermatophyta</taxon>
        <taxon>Magnoliopsida</taxon>
        <taxon>eudicotyledons</taxon>
        <taxon>Gunneridae</taxon>
        <taxon>Pentapetalae</taxon>
        <taxon>rosids</taxon>
        <taxon>malvids</taxon>
        <taxon>Malvales</taxon>
        <taxon>Malvaceae</taxon>
        <taxon>Malvoideae</taxon>
        <taxon>Gossypium</taxon>
    </lineage>
</organism>
<accession>A0A7J9CMR6</accession>
<dbReference type="Proteomes" id="UP000593579">
    <property type="component" value="Unassembled WGS sequence"/>
</dbReference>
<evidence type="ECO:0000313" key="4">
    <source>
        <dbReference type="Proteomes" id="UP000593579"/>
    </source>
</evidence>
<dbReference type="AlphaFoldDB" id="A0A7J9CMR6"/>
<reference evidence="3 4" key="1">
    <citation type="journal article" date="2019" name="Genome Biol. Evol.">
        <title>Insights into the evolution of the New World diploid cottons (Gossypium, subgenus Houzingenia) based on genome sequencing.</title>
        <authorList>
            <person name="Grover C.E."/>
            <person name="Arick M.A. 2nd"/>
            <person name="Thrash A."/>
            <person name="Conover J.L."/>
            <person name="Sanders W.S."/>
            <person name="Peterson D.G."/>
            <person name="Frelichowski J.E."/>
            <person name="Scheffler J.A."/>
            <person name="Scheffler B.E."/>
            <person name="Wendel J.F."/>
        </authorList>
    </citation>
    <scope>NUCLEOTIDE SEQUENCE [LARGE SCALE GENOMIC DNA]</scope>
    <source>
        <strain evidence="3">5</strain>
        <tissue evidence="3">Leaf</tissue>
    </source>
</reference>
<evidence type="ECO:0000259" key="1">
    <source>
        <dbReference type="Pfam" id="PF13456"/>
    </source>
</evidence>
<sequence>MYFVRSCFRLLLQQPTSLSSRHEVSKQIWATRCPPKIKIALWKFVHIFVAARSCLYNRRVANKSSCLRCKVDHETVNHVLRFCAKARDVWVMMGYPFVVSAQMDFHEWLSWILKMHLEGDSRSVIRKINNHEQDFSDISALTWSAKEIVKEFQVCAIYIIGISRNKTVHAMAQEGLSRGEDDYCVEDAPALVEAASAEDCNLHEPS</sequence>
<protein>
    <recommendedName>
        <fullName evidence="5">Reverse transcriptase zinc-binding domain-containing protein</fullName>
    </recommendedName>
</protein>
<proteinExistence type="predicted"/>
<feature type="domain" description="RNase H type-1" evidence="1">
    <location>
        <begin position="113"/>
        <end position="174"/>
    </location>
</feature>
<dbReference type="EMBL" id="JABEZY010000011">
    <property type="protein sequence ID" value="MBA0749485.1"/>
    <property type="molecule type" value="Genomic_DNA"/>
</dbReference>
<dbReference type="Pfam" id="PF13456">
    <property type="entry name" value="RVT_3"/>
    <property type="match status" value="1"/>
</dbReference>
<name>A0A7J9CMR6_GOSGO</name>
<evidence type="ECO:0000313" key="3">
    <source>
        <dbReference type="EMBL" id="MBA0749485.1"/>
    </source>
</evidence>
<gene>
    <name evidence="3" type="ORF">Gogos_003405</name>
</gene>